<dbReference type="SUPFAM" id="SSF55073">
    <property type="entry name" value="Nucleotide cyclase"/>
    <property type="match status" value="1"/>
</dbReference>
<dbReference type="GO" id="GO:0043709">
    <property type="term" value="P:cell adhesion involved in single-species biofilm formation"/>
    <property type="evidence" value="ECO:0007669"/>
    <property type="project" value="TreeGrafter"/>
</dbReference>
<evidence type="ECO:0000313" key="6">
    <source>
        <dbReference type="EMBL" id="SIS45960.1"/>
    </source>
</evidence>
<dbReference type="GO" id="GO:0000160">
    <property type="term" value="P:phosphorelay signal transduction system"/>
    <property type="evidence" value="ECO:0007669"/>
    <property type="project" value="InterPro"/>
</dbReference>
<evidence type="ECO:0000313" key="7">
    <source>
        <dbReference type="Proteomes" id="UP000185678"/>
    </source>
</evidence>
<sequence length="310" mass="33786">MQTKPATILIIDDQPATLRSLAQTLQGAHTILVASTGQDALDIARSRSPDLILLDVMLPDISGLDVCRILKADPELNGIPVIFVTARDEAEDEAAGLDIGAIDYISKPFNPPIVRARVRNHLELKHQRDLLERIAMIDGLTGVANRRCFDRTLKNEWRRAMRSADPLALVLADVDHFKAYNDTYGHQDGDDCLRAIARAFEEQTQRSSDLVARYGGEEFVCLLPSTTIDGAGQLASALCQAVRDLAIPHQTSSCGTTVSVSLGVSCVVPHHGLTPDDVLRHADTLLYRAKHAGRNQLVIENFPVSATQAS</sequence>
<dbReference type="GO" id="GO:1902201">
    <property type="term" value="P:negative regulation of bacterial-type flagellum-dependent cell motility"/>
    <property type="evidence" value="ECO:0007669"/>
    <property type="project" value="TreeGrafter"/>
</dbReference>
<dbReference type="CDD" id="cd01949">
    <property type="entry name" value="GGDEF"/>
    <property type="match status" value="1"/>
</dbReference>
<dbReference type="InterPro" id="IPR029787">
    <property type="entry name" value="Nucleotide_cyclase"/>
</dbReference>
<dbReference type="InterPro" id="IPR000160">
    <property type="entry name" value="GGDEF_dom"/>
</dbReference>
<accession>A0A1N7J9H0</accession>
<dbReference type="RefSeq" id="WP_076398942.1">
    <property type="nucleotide sequence ID" value="NZ_FTOA01000002.1"/>
</dbReference>
<dbReference type="FunFam" id="3.30.70.270:FF:000001">
    <property type="entry name" value="Diguanylate cyclase domain protein"/>
    <property type="match status" value="1"/>
</dbReference>
<dbReference type="Gene3D" id="3.30.70.270">
    <property type="match status" value="1"/>
</dbReference>
<gene>
    <name evidence="6" type="ORF">SAMN05421779_1021</name>
</gene>
<dbReference type="Gene3D" id="3.40.50.2300">
    <property type="match status" value="1"/>
</dbReference>
<keyword evidence="3" id="KW-0597">Phosphoprotein</keyword>
<dbReference type="PROSITE" id="PS50887">
    <property type="entry name" value="GGDEF"/>
    <property type="match status" value="1"/>
</dbReference>
<feature type="domain" description="Response regulatory" evidence="4">
    <location>
        <begin position="7"/>
        <end position="122"/>
    </location>
</feature>
<dbReference type="PROSITE" id="PS50110">
    <property type="entry name" value="RESPONSE_REGULATORY"/>
    <property type="match status" value="1"/>
</dbReference>
<evidence type="ECO:0000256" key="2">
    <source>
        <dbReference type="ARBA" id="ARBA00034247"/>
    </source>
</evidence>
<dbReference type="PANTHER" id="PTHR45138:SF9">
    <property type="entry name" value="DIGUANYLATE CYCLASE DGCM-RELATED"/>
    <property type="match status" value="1"/>
</dbReference>
<reference evidence="6 7" key="1">
    <citation type="submission" date="2017-01" db="EMBL/GenBank/DDBJ databases">
        <authorList>
            <person name="Mah S.A."/>
            <person name="Swanson W.J."/>
            <person name="Moy G.W."/>
            <person name="Vacquier V.D."/>
        </authorList>
    </citation>
    <scope>NUCLEOTIDE SEQUENCE [LARGE SCALE GENOMIC DNA]</scope>
    <source>
        <strain evidence="6 7">DSM 11589</strain>
    </source>
</reference>
<dbReference type="PANTHER" id="PTHR45138">
    <property type="entry name" value="REGULATORY COMPONENTS OF SENSORY TRANSDUCTION SYSTEM"/>
    <property type="match status" value="1"/>
</dbReference>
<dbReference type="InterPro" id="IPR011006">
    <property type="entry name" value="CheY-like_superfamily"/>
</dbReference>
<dbReference type="InterPro" id="IPR001789">
    <property type="entry name" value="Sig_transdc_resp-reg_receiver"/>
</dbReference>
<name>A0A1N7J9H0_9PROT</name>
<dbReference type="SMART" id="SM00448">
    <property type="entry name" value="REC"/>
    <property type="match status" value="1"/>
</dbReference>
<evidence type="ECO:0000259" key="4">
    <source>
        <dbReference type="PROSITE" id="PS50110"/>
    </source>
</evidence>
<dbReference type="Proteomes" id="UP000185678">
    <property type="component" value="Unassembled WGS sequence"/>
</dbReference>
<keyword evidence="7" id="KW-1185">Reference proteome</keyword>
<dbReference type="InterPro" id="IPR050469">
    <property type="entry name" value="Diguanylate_Cyclase"/>
</dbReference>
<dbReference type="Pfam" id="PF00072">
    <property type="entry name" value="Response_reg"/>
    <property type="match status" value="1"/>
</dbReference>
<dbReference type="GO" id="GO:0052621">
    <property type="term" value="F:diguanylate cyclase activity"/>
    <property type="evidence" value="ECO:0007669"/>
    <property type="project" value="UniProtKB-EC"/>
</dbReference>
<dbReference type="STRING" id="80876.SAMN05421779_1021"/>
<feature type="domain" description="GGDEF" evidence="5">
    <location>
        <begin position="165"/>
        <end position="302"/>
    </location>
</feature>
<proteinExistence type="predicted"/>
<evidence type="ECO:0000256" key="3">
    <source>
        <dbReference type="PROSITE-ProRule" id="PRU00169"/>
    </source>
</evidence>
<dbReference type="Pfam" id="PF00990">
    <property type="entry name" value="GGDEF"/>
    <property type="match status" value="1"/>
</dbReference>
<dbReference type="SUPFAM" id="SSF52172">
    <property type="entry name" value="CheY-like"/>
    <property type="match status" value="1"/>
</dbReference>
<dbReference type="EC" id="2.7.7.65" evidence="1"/>
<organism evidence="6 7">
    <name type="scientific">Insolitispirillum peregrinum</name>
    <dbReference type="NCBI Taxonomy" id="80876"/>
    <lineage>
        <taxon>Bacteria</taxon>
        <taxon>Pseudomonadati</taxon>
        <taxon>Pseudomonadota</taxon>
        <taxon>Alphaproteobacteria</taxon>
        <taxon>Rhodospirillales</taxon>
        <taxon>Novispirillaceae</taxon>
        <taxon>Insolitispirillum</taxon>
    </lineage>
</organism>
<evidence type="ECO:0000259" key="5">
    <source>
        <dbReference type="PROSITE" id="PS50887"/>
    </source>
</evidence>
<evidence type="ECO:0000256" key="1">
    <source>
        <dbReference type="ARBA" id="ARBA00012528"/>
    </source>
</evidence>
<protein>
    <recommendedName>
        <fullName evidence="1">diguanylate cyclase</fullName>
        <ecNumber evidence="1">2.7.7.65</ecNumber>
    </recommendedName>
</protein>
<dbReference type="SMART" id="SM00267">
    <property type="entry name" value="GGDEF"/>
    <property type="match status" value="1"/>
</dbReference>
<feature type="modified residue" description="4-aspartylphosphate" evidence="3">
    <location>
        <position position="55"/>
    </location>
</feature>
<dbReference type="OrthoDB" id="9812260at2"/>
<dbReference type="NCBIfam" id="TIGR00254">
    <property type="entry name" value="GGDEF"/>
    <property type="match status" value="1"/>
</dbReference>
<dbReference type="InterPro" id="IPR043128">
    <property type="entry name" value="Rev_trsase/Diguanyl_cyclase"/>
</dbReference>
<dbReference type="EMBL" id="FTOA01000002">
    <property type="protein sequence ID" value="SIS45960.1"/>
    <property type="molecule type" value="Genomic_DNA"/>
</dbReference>
<dbReference type="GO" id="GO:0005886">
    <property type="term" value="C:plasma membrane"/>
    <property type="evidence" value="ECO:0007669"/>
    <property type="project" value="TreeGrafter"/>
</dbReference>
<dbReference type="AlphaFoldDB" id="A0A1N7J9H0"/>
<comment type="catalytic activity">
    <reaction evidence="2">
        <text>2 GTP = 3',3'-c-di-GMP + 2 diphosphate</text>
        <dbReference type="Rhea" id="RHEA:24898"/>
        <dbReference type="ChEBI" id="CHEBI:33019"/>
        <dbReference type="ChEBI" id="CHEBI:37565"/>
        <dbReference type="ChEBI" id="CHEBI:58805"/>
        <dbReference type="EC" id="2.7.7.65"/>
    </reaction>
</comment>